<dbReference type="InterPro" id="IPR046302">
    <property type="entry name" value="DUF6417"/>
</dbReference>
<keyword evidence="3" id="KW-1185">Reference proteome</keyword>
<gene>
    <name evidence="2" type="ORF">GCM10010226_90960</name>
</gene>
<dbReference type="EMBL" id="BMSA01000062">
    <property type="protein sequence ID" value="GGT99687.1"/>
    <property type="molecule type" value="Genomic_DNA"/>
</dbReference>
<evidence type="ECO:0000313" key="3">
    <source>
        <dbReference type="Proteomes" id="UP000646776"/>
    </source>
</evidence>
<proteinExistence type="predicted"/>
<accession>A0A918M1Z2</accession>
<dbReference type="AlphaFoldDB" id="A0A918M1Z2"/>
<dbReference type="Pfam" id="PF19981">
    <property type="entry name" value="DUF6417"/>
    <property type="match status" value="1"/>
</dbReference>
<feature type="region of interest" description="Disordered" evidence="1">
    <location>
        <begin position="185"/>
        <end position="217"/>
    </location>
</feature>
<sequence length="217" mass="24202">MAAEEKTLDLLRTVEARRRRAEHGWAVDAVLTPVKQRVLNLADRGLLELADREERAALSAWEGRPVRWAARLAPDGHDLLLYAASRPRHTPPAPADSPGPGRRRIELCLSQMAALWQAVGLGARLRRPLADGLTDQVRTACCDHRVKRWVLHLTDDQIRSVAYVFWLHKTTGSALEANRFARDTGITHRPAPARRTAIPESAPLLHRPPSAAPDHHT</sequence>
<reference evidence="2" key="2">
    <citation type="submission" date="2020-09" db="EMBL/GenBank/DDBJ databases">
        <authorList>
            <person name="Sun Q."/>
            <person name="Ohkuma M."/>
        </authorList>
    </citation>
    <scope>NUCLEOTIDE SEQUENCE</scope>
    <source>
        <strain evidence="2">JCM 4125</strain>
    </source>
</reference>
<comment type="caution">
    <text evidence="2">The sequence shown here is derived from an EMBL/GenBank/DDBJ whole genome shotgun (WGS) entry which is preliminary data.</text>
</comment>
<evidence type="ECO:0000313" key="2">
    <source>
        <dbReference type="EMBL" id="GGT99687.1"/>
    </source>
</evidence>
<evidence type="ECO:0000256" key="1">
    <source>
        <dbReference type="SAM" id="MobiDB-lite"/>
    </source>
</evidence>
<feature type="region of interest" description="Disordered" evidence="1">
    <location>
        <begin position="83"/>
        <end position="102"/>
    </location>
</feature>
<dbReference type="RefSeq" id="WP_229871386.1">
    <property type="nucleotide sequence ID" value="NZ_BMSA01000062.1"/>
</dbReference>
<name>A0A918M1Z2_9ACTN</name>
<organism evidence="2 3">
    <name type="scientific">Streptomyces phaeofaciens</name>
    <dbReference type="NCBI Taxonomy" id="68254"/>
    <lineage>
        <taxon>Bacteria</taxon>
        <taxon>Bacillati</taxon>
        <taxon>Actinomycetota</taxon>
        <taxon>Actinomycetes</taxon>
        <taxon>Kitasatosporales</taxon>
        <taxon>Streptomycetaceae</taxon>
        <taxon>Streptomyces</taxon>
    </lineage>
</organism>
<protein>
    <submittedName>
        <fullName evidence="2">Uncharacterized protein</fullName>
    </submittedName>
</protein>
<dbReference type="Proteomes" id="UP000646776">
    <property type="component" value="Unassembled WGS sequence"/>
</dbReference>
<reference evidence="2" key="1">
    <citation type="journal article" date="2014" name="Int. J. Syst. Evol. Microbiol.">
        <title>Complete genome sequence of Corynebacterium casei LMG S-19264T (=DSM 44701T), isolated from a smear-ripened cheese.</title>
        <authorList>
            <consortium name="US DOE Joint Genome Institute (JGI-PGF)"/>
            <person name="Walter F."/>
            <person name="Albersmeier A."/>
            <person name="Kalinowski J."/>
            <person name="Ruckert C."/>
        </authorList>
    </citation>
    <scope>NUCLEOTIDE SEQUENCE</scope>
    <source>
        <strain evidence="2">JCM 4125</strain>
    </source>
</reference>